<dbReference type="InterPro" id="IPR036043">
    <property type="entry name" value="Phosphoglycerate_kinase_sf"/>
</dbReference>
<evidence type="ECO:0000256" key="11">
    <source>
        <dbReference type="ARBA" id="ARBA00022777"/>
    </source>
</evidence>
<dbReference type="RefSeq" id="WP_062418914.1">
    <property type="nucleotide sequence ID" value="NZ_DF967974.1"/>
</dbReference>
<sequence>MFQKKTVRDIDVRGKRVLVRVDFNVPVKEGKVGDDTRIRAALPTIEYLVNQGAAVILCSHLGRPKGGPEAKYSLKPVAEYLGGLMGKPVAFAEDCIGPTAEAAAQALKAGEVLVLENTRFYAEEEKNDPEMARKLASLAEIFVNDAFGTAHRAHASTEGVTHHLPAVAGFLLEKEIQYLGQAVAEPKRPFVAILGGAKISDKIGVIRNLLTKADQVLIGGGMANTFFKAQGYPVADSLVQDEALDLARDLLAAGSDKLRLPVDMVIADAFEAEAQHKTLPTGPVPDGWRILDIGPETVENYARVIAQAGTVVWNGPMGVFEFPAFAVGTVGIAKAVAASAAISVIGGGESVAAIQQSGLADQITHISTGGGASLEMLEGLVLPGVAALQDR</sequence>
<evidence type="ECO:0000256" key="7">
    <source>
        <dbReference type="ARBA" id="ARBA00016471"/>
    </source>
</evidence>
<evidence type="ECO:0000256" key="15">
    <source>
        <dbReference type="PIRSR" id="PIRSR000724-1"/>
    </source>
</evidence>
<dbReference type="GO" id="GO:0005524">
    <property type="term" value="F:ATP binding"/>
    <property type="evidence" value="ECO:0007669"/>
    <property type="project" value="UniProtKB-KW"/>
</dbReference>
<dbReference type="EMBL" id="LGCM01000018">
    <property type="protein sequence ID" value="KPL88076.1"/>
    <property type="molecule type" value="Genomic_DNA"/>
</dbReference>
<dbReference type="FunFam" id="3.40.50.1260:FF:000002">
    <property type="entry name" value="Phosphoglycerate kinase"/>
    <property type="match status" value="1"/>
</dbReference>
<evidence type="ECO:0000256" key="1">
    <source>
        <dbReference type="ARBA" id="ARBA00000642"/>
    </source>
</evidence>
<comment type="caution">
    <text evidence="14">Lacks conserved residue(s) required for the propagation of feature annotation.</text>
</comment>
<protein>
    <recommendedName>
        <fullName evidence="7 14">Phosphoglycerate kinase</fullName>
        <ecNumber evidence="6 14">2.7.2.3</ecNumber>
    </recommendedName>
</protein>
<dbReference type="PANTHER" id="PTHR11406">
    <property type="entry name" value="PHOSPHOGLYCERATE KINASE"/>
    <property type="match status" value="1"/>
</dbReference>
<dbReference type="Gene3D" id="3.40.50.1260">
    <property type="entry name" value="Phosphoglycerate kinase, N-terminal domain"/>
    <property type="match status" value="2"/>
</dbReference>
<feature type="binding site" evidence="15">
    <location>
        <position position="37"/>
    </location>
    <ligand>
        <name>(2R)-3-phosphoglycerate</name>
        <dbReference type="ChEBI" id="CHEBI:58272"/>
    </ligand>
</feature>
<evidence type="ECO:0000256" key="14">
    <source>
        <dbReference type="HAMAP-Rule" id="MF_00145"/>
    </source>
</evidence>
<dbReference type="PIRSF" id="PIRSF000724">
    <property type="entry name" value="Pgk"/>
    <property type="match status" value="1"/>
</dbReference>
<dbReference type="Proteomes" id="UP000050501">
    <property type="component" value="Unassembled WGS sequence"/>
</dbReference>
<comment type="catalytic activity">
    <reaction evidence="1 14 17">
        <text>(2R)-3-phosphoglycerate + ATP = (2R)-3-phospho-glyceroyl phosphate + ADP</text>
        <dbReference type="Rhea" id="RHEA:14801"/>
        <dbReference type="ChEBI" id="CHEBI:30616"/>
        <dbReference type="ChEBI" id="CHEBI:57604"/>
        <dbReference type="ChEBI" id="CHEBI:58272"/>
        <dbReference type="ChEBI" id="CHEBI:456216"/>
        <dbReference type="EC" id="2.7.2.3"/>
    </reaction>
</comment>
<evidence type="ECO:0000256" key="8">
    <source>
        <dbReference type="ARBA" id="ARBA00022490"/>
    </source>
</evidence>
<dbReference type="GO" id="GO:0043531">
    <property type="term" value="F:ADP binding"/>
    <property type="evidence" value="ECO:0007669"/>
    <property type="project" value="TreeGrafter"/>
</dbReference>
<dbReference type="InterPro" id="IPR001576">
    <property type="entry name" value="Phosphoglycerate_kinase"/>
</dbReference>
<comment type="similarity">
    <text evidence="4 14 17">Belongs to the phosphoglycerate kinase family.</text>
</comment>
<organism evidence="18 19">
    <name type="scientific">Levilinea saccharolytica</name>
    <dbReference type="NCBI Taxonomy" id="229921"/>
    <lineage>
        <taxon>Bacteria</taxon>
        <taxon>Bacillati</taxon>
        <taxon>Chloroflexota</taxon>
        <taxon>Anaerolineae</taxon>
        <taxon>Anaerolineales</taxon>
        <taxon>Anaerolineaceae</taxon>
        <taxon>Levilinea</taxon>
    </lineage>
</organism>
<evidence type="ECO:0000256" key="16">
    <source>
        <dbReference type="PIRSR" id="PIRSR000724-2"/>
    </source>
</evidence>
<feature type="binding site" evidence="15">
    <location>
        <position position="152"/>
    </location>
    <ligand>
        <name>(2R)-3-phosphoglycerate</name>
        <dbReference type="ChEBI" id="CHEBI:58272"/>
    </ligand>
</feature>
<keyword evidence="9 14" id="KW-0808">Transferase</keyword>
<evidence type="ECO:0000256" key="17">
    <source>
        <dbReference type="RuleBase" id="RU000532"/>
    </source>
</evidence>
<evidence type="ECO:0000313" key="19">
    <source>
        <dbReference type="Proteomes" id="UP000050501"/>
    </source>
</evidence>
<dbReference type="UniPathway" id="UPA00109">
    <property type="reaction ID" value="UER00185"/>
</dbReference>
<keyword evidence="13 14" id="KW-0324">Glycolysis</keyword>
<dbReference type="GO" id="GO:0005829">
    <property type="term" value="C:cytosol"/>
    <property type="evidence" value="ECO:0007669"/>
    <property type="project" value="TreeGrafter"/>
</dbReference>
<evidence type="ECO:0000256" key="5">
    <source>
        <dbReference type="ARBA" id="ARBA00011245"/>
    </source>
</evidence>
<dbReference type="GO" id="GO:0006096">
    <property type="term" value="P:glycolytic process"/>
    <property type="evidence" value="ECO:0007669"/>
    <property type="project" value="UniProtKB-UniRule"/>
</dbReference>
<dbReference type="PATRIC" id="fig|229921.5.peg.2317"/>
<dbReference type="GO" id="GO:0006094">
    <property type="term" value="P:gluconeogenesis"/>
    <property type="evidence" value="ECO:0007669"/>
    <property type="project" value="TreeGrafter"/>
</dbReference>
<dbReference type="Pfam" id="PF00162">
    <property type="entry name" value="PGK"/>
    <property type="match status" value="1"/>
</dbReference>
<evidence type="ECO:0000256" key="4">
    <source>
        <dbReference type="ARBA" id="ARBA00008982"/>
    </source>
</evidence>
<dbReference type="HAMAP" id="MF_00145">
    <property type="entry name" value="Phosphoglyc_kinase"/>
    <property type="match status" value="1"/>
</dbReference>
<evidence type="ECO:0000256" key="10">
    <source>
        <dbReference type="ARBA" id="ARBA00022741"/>
    </source>
</evidence>
<accession>A0A0P6YVQ2</accession>
<dbReference type="EC" id="2.7.2.3" evidence="6 14"/>
<evidence type="ECO:0000256" key="3">
    <source>
        <dbReference type="ARBA" id="ARBA00004838"/>
    </source>
</evidence>
<dbReference type="OrthoDB" id="9808460at2"/>
<feature type="binding site" evidence="14">
    <location>
        <position position="152"/>
    </location>
    <ligand>
        <name>substrate</name>
    </ligand>
</feature>
<comment type="caution">
    <text evidence="18">The sequence shown here is derived from an EMBL/GenBank/DDBJ whole genome shotgun (WGS) entry which is preliminary data.</text>
</comment>
<dbReference type="PRINTS" id="PR00477">
    <property type="entry name" value="PHGLYCKINASE"/>
</dbReference>
<evidence type="ECO:0000256" key="12">
    <source>
        <dbReference type="ARBA" id="ARBA00022840"/>
    </source>
</evidence>
<feature type="binding site" evidence="14">
    <location>
        <position position="119"/>
    </location>
    <ligand>
        <name>substrate</name>
    </ligand>
</feature>
<evidence type="ECO:0000313" key="18">
    <source>
        <dbReference type="EMBL" id="KPL88076.1"/>
    </source>
</evidence>
<keyword evidence="11 14" id="KW-0418">Kinase</keyword>
<dbReference type="SUPFAM" id="SSF53748">
    <property type="entry name" value="Phosphoglycerate kinase"/>
    <property type="match status" value="1"/>
</dbReference>
<evidence type="ECO:0000256" key="9">
    <source>
        <dbReference type="ARBA" id="ARBA00022679"/>
    </source>
</evidence>
<dbReference type="PROSITE" id="PS00111">
    <property type="entry name" value="PGLYCERATE_KINASE"/>
    <property type="match status" value="1"/>
</dbReference>
<keyword evidence="10 14" id="KW-0547">Nucleotide-binding</keyword>
<proteinExistence type="inferred from homology"/>
<feature type="binding site" evidence="14 15">
    <location>
        <begin position="22"/>
        <end position="24"/>
    </location>
    <ligand>
        <name>substrate</name>
    </ligand>
</feature>
<feature type="binding site" evidence="14 16">
    <location>
        <position position="321"/>
    </location>
    <ligand>
        <name>ATP</name>
        <dbReference type="ChEBI" id="CHEBI:30616"/>
    </ligand>
</feature>
<comment type="pathway">
    <text evidence="3 14">Carbohydrate degradation; glycolysis; pyruvate from D-glyceraldehyde 3-phosphate: step 2/5.</text>
</comment>
<dbReference type="InterPro" id="IPR015824">
    <property type="entry name" value="Phosphoglycerate_kinase_N"/>
</dbReference>
<feature type="binding site" evidence="14 16">
    <location>
        <position position="202"/>
    </location>
    <ligand>
        <name>ATP</name>
        <dbReference type="ChEBI" id="CHEBI:30616"/>
    </ligand>
</feature>
<feature type="binding site" evidence="14">
    <location>
        <begin position="347"/>
        <end position="350"/>
    </location>
    <ligand>
        <name>ATP</name>
        <dbReference type="ChEBI" id="CHEBI:30616"/>
    </ligand>
</feature>
<keyword evidence="19" id="KW-1185">Reference proteome</keyword>
<comment type="subunit">
    <text evidence="5 14">Monomer.</text>
</comment>
<evidence type="ECO:0000256" key="2">
    <source>
        <dbReference type="ARBA" id="ARBA00004496"/>
    </source>
</evidence>
<gene>
    <name evidence="14 18" type="primary">pgk</name>
    <name evidence="18" type="ORF">ADN01_04040</name>
</gene>
<feature type="binding site" evidence="14">
    <location>
        <position position="37"/>
    </location>
    <ligand>
        <name>substrate</name>
    </ligand>
</feature>
<reference evidence="18 19" key="1">
    <citation type="submission" date="2015-07" db="EMBL/GenBank/DDBJ databases">
        <title>Genome sequence of Levilinea saccharolytica DSM 16555.</title>
        <authorList>
            <person name="Hemp J."/>
            <person name="Ward L.M."/>
            <person name="Pace L.A."/>
            <person name="Fischer W.W."/>
        </authorList>
    </citation>
    <scope>NUCLEOTIDE SEQUENCE [LARGE SCALE GENOMIC DNA]</scope>
    <source>
        <strain evidence="18 19">KIBI-1</strain>
    </source>
</reference>
<dbReference type="AlphaFoldDB" id="A0A0P6YVQ2"/>
<feature type="binding site" evidence="14 15">
    <location>
        <begin position="60"/>
        <end position="63"/>
    </location>
    <ligand>
        <name>substrate</name>
    </ligand>
</feature>
<evidence type="ECO:0000256" key="13">
    <source>
        <dbReference type="ARBA" id="ARBA00023152"/>
    </source>
</evidence>
<dbReference type="STRING" id="229921.ADN01_04040"/>
<name>A0A0P6YVQ2_9CHLR</name>
<keyword evidence="12 14" id="KW-0067">ATP-binding</keyword>
<dbReference type="CDD" id="cd00318">
    <property type="entry name" value="Phosphoglycerate_kinase"/>
    <property type="match status" value="1"/>
</dbReference>
<comment type="subcellular location">
    <subcellularLocation>
        <location evidence="2 14">Cytoplasm</location>
    </subcellularLocation>
</comment>
<evidence type="ECO:0000256" key="6">
    <source>
        <dbReference type="ARBA" id="ARBA00013061"/>
    </source>
</evidence>
<dbReference type="FunFam" id="3.40.50.1260:FF:000001">
    <property type="entry name" value="Phosphoglycerate kinase"/>
    <property type="match status" value="1"/>
</dbReference>
<keyword evidence="8 14" id="KW-0963">Cytoplasm</keyword>
<dbReference type="GO" id="GO:0004618">
    <property type="term" value="F:phosphoglycerate kinase activity"/>
    <property type="evidence" value="ECO:0007669"/>
    <property type="project" value="UniProtKB-UniRule"/>
</dbReference>
<dbReference type="InterPro" id="IPR015911">
    <property type="entry name" value="Phosphoglycerate_kinase_CS"/>
</dbReference>
<dbReference type="PANTHER" id="PTHR11406:SF23">
    <property type="entry name" value="PHOSPHOGLYCERATE KINASE 1, CHLOROPLASTIC-RELATED"/>
    <property type="match status" value="1"/>
</dbReference>
<feature type="binding site" evidence="15">
    <location>
        <position position="119"/>
    </location>
    <ligand>
        <name>(2R)-3-phosphoglycerate</name>
        <dbReference type="ChEBI" id="CHEBI:58272"/>
    </ligand>
</feature>